<dbReference type="STRING" id="1367849.GCA_000518585_03530"/>
<reference evidence="5 7" key="1">
    <citation type="submission" date="2019-04" db="EMBL/GenBank/DDBJ databases">
        <title>Complete genome sequence of Agrobacterium larrymoorei CFBP5473.</title>
        <authorList>
            <person name="Haryono M."/>
            <person name="Chou L."/>
            <person name="Lin Y.-C."/>
            <person name="Lai E.-M."/>
            <person name="Kuo C.-H."/>
        </authorList>
    </citation>
    <scope>NUCLEOTIDE SEQUENCE [LARGE SCALE GENOMIC DNA]</scope>
    <source>
        <strain evidence="5 7">CFBP5473</strain>
    </source>
</reference>
<dbReference type="InterPro" id="IPR018060">
    <property type="entry name" value="HTH_AraC"/>
</dbReference>
<dbReference type="SUPFAM" id="SSF46689">
    <property type="entry name" value="Homeodomain-like"/>
    <property type="match status" value="2"/>
</dbReference>
<dbReference type="Proteomes" id="UP000826513">
    <property type="component" value="Chromosome 2"/>
</dbReference>
<evidence type="ECO:0000256" key="3">
    <source>
        <dbReference type="ARBA" id="ARBA00023163"/>
    </source>
</evidence>
<sequence length="303" mass="33958">MARLMEDRLYGEKGAEGGSFRFHCETLFSRSSLHRFEIGRHRHESFLQILYIAGGTGDAILGADIRPIEPPAIAIVPPGFEHGFRFSRDISGIVMTIIPDALSPSVQAMLRQNLKRPALLSLTNAPTFDAIRASCEIVAEEYTSRKSGWDALVEAHICQLIVHLSRTISASSERTPIDTQDERIQTLLDLIIRNIREPKSADYYAAELGVSPTHLNRIVKRHWGTSLQRLIARQQIENAKHELLFTFSSVRMVAASMGFNDPAYFSRFFLKETGMTPKAWRLAEQQKLSPSPSHQASILESSA</sequence>
<dbReference type="PROSITE" id="PS01124">
    <property type="entry name" value="HTH_ARAC_FAMILY_2"/>
    <property type="match status" value="1"/>
</dbReference>
<evidence type="ECO:0000313" key="8">
    <source>
        <dbReference type="Proteomes" id="UP000826513"/>
    </source>
</evidence>
<dbReference type="Gene3D" id="1.10.10.60">
    <property type="entry name" value="Homeodomain-like"/>
    <property type="match status" value="1"/>
</dbReference>
<dbReference type="InterPro" id="IPR018062">
    <property type="entry name" value="HTH_AraC-typ_CS"/>
</dbReference>
<evidence type="ECO:0000259" key="4">
    <source>
        <dbReference type="PROSITE" id="PS01124"/>
    </source>
</evidence>
<evidence type="ECO:0000313" key="7">
    <source>
        <dbReference type="Proteomes" id="UP000298545"/>
    </source>
</evidence>
<dbReference type="KEGG" id="alf:CFBP5473_15905"/>
<reference evidence="6 8" key="2">
    <citation type="submission" date="2021-03" db="EMBL/GenBank/DDBJ databases">
        <title>Rapid diversification of plasmids in a genus of pathogenic and nitrogen fixing bacteria.</title>
        <authorList>
            <person name="Weisberg A.J."/>
            <person name="Miller M."/>
            <person name="Ream W."/>
            <person name="Grunwald N.J."/>
            <person name="Chang J.H."/>
        </authorList>
    </citation>
    <scope>NUCLEOTIDE SEQUENCE [LARGE SCALE GENOMIC DNA]</scope>
    <source>
        <strain evidence="6 8">AF3.44</strain>
    </source>
</reference>
<evidence type="ECO:0000313" key="5">
    <source>
        <dbReference type="EMBL" id="QCI99485.1"/>
    </source>
</evidence>
<dbReference type="GO" id="GO:0043565">
    <property type="term" value="F:sequence-specific DNA binding"/>
    <property type="evidence" value="ECO:0007669"/>
    <property type="project" value="InterPro"/>
</dbReference>
<proteinExistence type="predicted"/>
<dbReference type="PANTHER" id="PTHR43280">
    <property type="entry name" value="ARAC-FAMILY TRANSCRIPTIONAL REGULATOR"/>
    <property type="match status" value="1"/>
</dbReference>
<organism evidence="5 7">
    <name type="scientific">Agrobacterium larrymoorei</name>
    <dbReference type="NCBI Taxonomy" id="160699"/>
    <lineage>
        <taxon>Bacteria</taxon>
        <taxon>Pseudomonadati</taxon>
        <taxon>Pseudomonadota</taxon>
        <taxon>Alphaproteobacteria</taxon>
        <taxon>Hyphomicrobiales</taxon>
        <taxon>Rhizobiaceae</taxon>
        <taxon>Rhizobium/Agrobacterium group</taxon>
        <taxon>Agrobacterium</taxon>
    </lineage>
</organism>
<keyword evidence="8" id="KW-1185">Reference proteome</keyword>
<dbReference type="PROSITE" id="PS00041">
    <property type="entry name" value="HTH_ARAC_FAMILY_1"/>
    <property type="match status" value="1"/>
</dbReference>
<dbReference type="Proteomes" id="UP000298545">
    <property type="component" value="Chromosome linear"/>
</dbReference>
<dbReference type="Pfam" id="PF02311">
    <property type="entry name" value="AraC_binding"/>
    <property type="match status" value="1"/>
</dbReference>
<dbReference type="InterPro" id="IPR014710">
    <property type="entry name" value="RmlC-like_jellyroll"/>
</dbReference>
<evidence type="ECO:0000256" key="1">
    <source>
        <dbReference type="ARBA" id="ARBA00023015"/>
    </source>
</evidence>
<dbReference type="GO" id="GO:0003700">
    <property type="term" value="F:DNA-binding transcription factor activity"/>
    <property type="evidence" value="ECO:0007669"/>
    <property type="project" value="InterPro"/>
</dbReference>
<protein>
    <submittedName>
        <fullName evidence="5">Helix-turn-helix domain-containing protein</fullName>
    </submittedName>
</protein>
<dbReference type="OrthoDB" id="9814125at2"/>
<keyword evidence="1" id="KW-0805">Transcription regulation</keyword>
<keyword evidence="2" id="KW-0238">DNA-binding</keyword>
<dbReference type="EMBL" id="CP072168">
    <property type="protein sequence ID" value="QYA09030.1"/>
    <property type="molecule type" value="Genomic_DNA"/>
</dbReference>
<dbReference type="InterPro" id="IPR003313">
    <property type="entry name" value="AraC-bd"/>
</dbReference>
<feature type="domain" description="HTH araC/xylS-type" evidence="4">
    <location>
        <begin position="185"/>
        <end position="283"/>
    </location>
</feature>
<dbReference type="PANTHER" id="PTHR43280:SF32">
    <property type="entry name" value="TRANSCRIPTIONAL REGULATORY PROTEIN"/>
    <property type="match status" value="1"/>
</dbReference>
<dbReference type="CDD" id="cd06999">
    <property type="entry name" value="cupin_HpaA-like_N"/>
    <property type="match status" value="1"/>
</dbReference>
<dbReference type="InterPro" id="IPR009057">
    <property type="entry name" value="Homeodomain-like_sf"/>
</dbReference>
<dbReference type="SUPFAM" id="SSF51182">
    <property type="entry name" value="RmlC-like cupins"/>
    <property type="match status" value="1"/>
</dbReference>
<dbReference type="SMART" id="SM00342">
    <property type="entry name" value="HTH_ARAC"/>
    <property type="match status" value="1"/>
</dbReference>
<accession>A0A4D7DQD3</accession>
<dbReference type="Gene3D" id="2.60.120.10">
    <property type="entry name" value="Jelly Rolls"/>
    <property type="match status" value="1"/>
</dbReference>
<dbReference type="EMBL" id="CP039692">
    <property type="protein sequence ID" value="QCI99485.1"/>
    <property type="molecule type" value="Genomic_DNA"/>
</dbReference>
<dbReference type="Pfam" id="PF12833">
    <property type="entry name" value="HTH_18"/>
    <property type="match status" value="1"/>
</dbReference>
<keyword evidence="3" id="KW-0804">Transcription</keyword>
<dbReference type="RefSeq" id="WP_027676129.1">
    <property type="nucleotide sequence ID" value="NZ_CP039692.1"/>
</dbReference>
<dbReference type="InterPro" id="IPR011051">
    <property type="entry name" value="RmlC_Cupin_sf"/>
</dbReference>
<name>A0A4D7DQD3_9HYPH</name>
<dbReference type="AlphaFoldDB" id="A0A4D7DQD3"/>
<gene>
    <name evidence="5" type="ORF">CFBP5473_15905</name>
    <name evidence="6" type="ORF">J5285_16640</name>
</gene>
<evidence type="ECO:0000256" key="2">
    <source>
        <dbReference type="ARBA" id="ARBA00023125"/>
    </source>
</evidence>
<dbReference type="InterPro" id="IPR047264">
    <property type="entry name" value="Cupin_HpaA-like_N"/>
</dbReference>
<evidence type="ECO:0000313" key="6">
    <source>
        <dbReference type="EMBL" id="QYA09030.1"/>
    </source>
</evidence>